<organism evidence="2 3">
    <name type="scientific">Aestuariispira insulae</name>
    <dbReference type="NCBI Taxonomy" id="1461337"/>
    <lineage>
        <taxon>Bacteria</taxon>
        <taxon>Pseudomonadati</taxon>
        <taxon>Pseudomonadota</taxon>
        <taxon>Alphaproteobacteria</taxon>
        <taxon>Rhodospirillales</taxon>
        <taxon>Kiloniellaceae</taxon>
        <taxon>Aestuariispira</taxon>
    </lineage>
</organism>
<gene>
    <name evidence="2" type="ORF">DFP90_1227</name>
</gene>
<dbReference type="SUPFAM" id="SSF46894">
    <property type="entry name" value="C-terminal effector domain of the bipartite response regulators"/>
    <property type="match status" value="1"/>
</dbReference>
<dbReference type="SMART" id="SM00421">
    <property type="entry name" value="HTH_LUXR"/>
    <property type="match status" value="1"/>
</dbReference>
<dbReference type="AlphaFoldDB" id="A0A3D9H1L6"/>
<dbReference type="GO" id="GO:0003677">
    <property type="term" value="F:DNA binding"/>
    <property type="evidence" value="ECO:0007669"/>
    <property type="project" value="UniProtKB-KW"/>
</dbReference>
<comment type="caution">
    <text evidence="2">The sequence shown here is derived from an EMBL/GenBank/DDBJ whole genome shotgun (WGS) entry which is preliminary data.</text>
</comment>
<protein>
    <submittedName>
        <fullName evidence="2">DNA-binding CsgD family transcriptional regulator</fullName>
    </submittedName>
</protein>
<dbReference type="InterPro" id="IPR036388">
    <property type="entry name" value="WH-like_DNA-bd_sf"/>
</dbReference>
<dbReference type="Gene3D" id="1.10.10.10">
    <property type="entry name" value="Winged helix-like DNA-binding domain superfamily/Winged helix DNA-binding domain"/>
    <property type="match status" value="1"/>
</dbReference>
<proteinExistence type="predicted"/>
<name>A0A3D9H1L6_9PROT</name>
<evidence type="ECO:0000313" key="2">
    <source>
        <dbReference type="EMBL" id="RED43388.1"/>
    </source>
</evidence>
<reference evidence="2 3" key="1">
    <citation type="submission" date="2018-07" db="EMBL/GenBank/DDBJ databases">
        <title>Genomic Encyclopedia of Type Strains, Phase III (KMG-III): the genomes of soil and plant-associated and newly described type strains.</title>
        <authorList>
            <person name="Whitman W."/>
        </authorList>
    </citation>
    <scope>NUCLEOTIDE SEQUENCE [LARGE SCALE GENOMIC DNA]</scope>
    <source>
        <strain evidence="2 3">CECT 8488</strain>
    </source>
</reference>
<dbReference type="InterPro" id="IPR016032">
    <property type="entry name" value="Sig_transdc_resp-reg_C-effctor"/>
</dbReference>
<dbReference type="Pfam" id="PF00196">
    <property type="entry name" value="GerE"/>
    <property type="match status" value="1"/>
</dbReference>
<keyword evidence="2" id="KW-0238">DNA-binding</keyword>
<feature type="domain" description="HTH luxR-type" evidence="1">
    <location>
        <begin position="176"/>
        <end position="241"/>
    </location>
</feature>
<evidence type="ECO:0000259" key="1">
    <source>
        <dbReference type="PROSITE" id="PS50043"/>
    </source>
</evidence>
<dbReference type="RefSeq" id="WP_115939621.1">
    <property type="nucleotide sequence ID" value="NZ_QRDW01000022.1"/>
</dbReference>
<accession>A0A3D9H1L6</accession>
<dbReference type="OrthoDB" id="7345476at2"/>
<dbReference type="PROSITE" id="PS50043">
    <property type="entry name" value="HTH_LUXR_2"/>
    <property type="match status" value="1"/>
</dbReference>
<sequence>MSNGFTLWDWISEHSEKFSAPSMKEASADFIYKLGELGCSFVALAGGPETCKVQYEIFGHEGKLFDPSQELSVATLENVNVTDPKLHYFVRNSIKTVTERDFLSLDPVNFPIVLQTPTLFGGSPWQTVLSVPYWNTEGNPKRLVVCSQDILSIPQKQKIHFLITLFRQCRLAYSEPKRELSSFSLKQIECLYLAARGQNLSEIAWRLNISPRTVRYHLERARENYGYATTQQAVVQAAKDFGFFSIGLTRRLAFDKNRFRRK</sequence>
<evidence type="ECO:0000313" key="3">
    <source>
        <dbReference type="Proteomes" id="UP000256845"/>
    </source>
</evidence>
<dbReference type="CDD" id="cd06170">
    <property type="entry name" value="LuxR_C_like"/>
    <property type="match status" value="1"/>
</dbReference>
<dbReference type="Proteomes" id="UP000256845">
    <property type="component" value="Unassembled WGS sequence"/>
</dbReference>
<dbReference type="EMBL" id="QRDW01000022">
    <property type="protein sequence ID" value="RED43388.1"/>
    <property type="molecule type" value="Genomic_DNA"/>
</dbReference>
<keyword evidence="3" id="KW-1185">Reference proteome</keyword>
<dbReference type="GO" id="GO:0006355">
    <property type="term" value="P:regulation of DNA-templated transcription"/>
    <property type="evidence" value="ECO:0007669"/>
    <property type="project" value="InterPro"/>
</dbReference>
<dbReference type="InterPro" id="IPR000792">
    <property type="entry name" value="Tscrpt_reg_LuxR_C"/>
</dbReference>